<dbReference type="Gene3D" id="6.10.140.2220">
    <property type="match status" value="1"/>
</dbReference>
<dbReference type="OrthoDB" id="552473at2759"/>
<comment type="catalytic activity">
    <reaction evidence="16">
        <text>phytol + CTP = phytyl phosphate + CDP + H(+)</text>
        <dbReference type="Rhea" id="RHEA:38055"/>
        <dbReference type="ChEBI" id="CHEBI:15378"/>
        <dbReference type="ChEBI" id="CHEBI:17327"/>
        <dbReference type="ChEBI" id="CHEBI:37563"/>
        <dbReference type="ChEBI" id="CHEBI:58069"/>
        <dbReference type="ChEBI" id="CHEBI:75483"/>
        <dbReference type="EC" id="2.7.1.182"/>
    </reaction>
</comment>
<name>A0A150GK07_GONPE</name>
<keyword evidence="6" id="KW-0812">Transmembrane</keyword>
<dbReference type="Proteomes" id="UP000075714">
    <property type="component" value="Unassembled WGS sequence"/>
</dbReference>
<keyword evidence="21" id="KW-1185">Reference proteome</keyword>
<evidence type="ECO:0000256" key="11">
    <source>
        <dbReference type="ARBA" id="ARBA00022946"/>
    </source>
</evidence>
<evidence type="ECO:0000256" key="9">
    <source>
        <dbReference type="ARBA" id="ARBA00022777"/>
    </source>
</evidence>
<evidence type="ECO:0000256" key="17">
    <source>
        <dbReference type="PROSITE-ProRule" id="PRU00134"/>
    </source>
</evidence>
<evidence type="ECO:0000313" key="20">
    <source>
        <dbReference type="EMBL" id="KXZ50025.1"/>
    </source>
</evidence>
<keyword evidence="4" id="KW-0934">Plastid</keyword>
<evidence type="ECO:0000313" key="21">
    <source>
        <dbReference type="Proteomes" id="UP000075714"/>
    </source>
</evidence>
<dbReference type="InterPro" id="IPR002893">
    <property type="entry name" value="Znf_MYND"/>
</dbReference>
<evidence type="ECO:0000256" key="6">
    <source>
        <dbReference type="ARBA" id="ARBA00022692"/>
    </source>
</evidence>
<proteinExistence type="inferred from homology"/>
<evidence type="ECO:0000256" key="18">
    <source>
        <dbReference type="SAM" id="MobiDB-lite"/>
    </source>
</evidence>
<evidence type="ECO:0000256" key="4">
    <source>
        <dbReference type="ARBA" id="ARBA00022640"/>
    </source>
</evidence>
<dbReference type="PANTHER" id="PTHR32523">
    <property type="entry name" value="PHYTOL KINASE 1, CHLOROPLASTIC"/>
    <property type="match status" value="1"/>
</dbReference>
<keyword evidence="9" id="KW-0418">Kinase</keyword>
<sequence length="762" mass="78096">MASQAPEALQLREELVAALDGSQVLEHAGRALLLLLLRAKDAPSDVDMLKGAAFAANAAHLRVVYLHSTCALHAAVDGSAGKPLADRLRDVASGRCAQYAALCLGLAVLCDADGGPAYGMPPELLAALPAGKGDHAPDSRIMSTEAAMQIRGMVSTLGLAKLPPPGRRTSLALQLRVGWLAVDSARALTAADRSGSGGSGAGGLAAGVPSRIVAARGVFMVAVDALQYSQYTLPSPTGVPERDSHRVAEAAGWWRLAAAACADVAPYATPNQLPVLAGLLDLSEGRWLVRHGVLSLPSEPPFEVAAALEGGLLRCLERLMRRAGRDPQGREAAVVRALGGLRDRSFWSYLAPLLAYGEARQVAALVATLRKLLRTVGPRAMLAGCASEDSSRQGFLQAVFDILGAAPPWDAAAAASGDGASPALQQLLCLLTCAACEWLPELARAVLSEEPSEALGAGMPVAILTWLQLLAACCASQPGTPASSPPACQTDGGAAAASCAAAELGGEAAVHDGSWRALLLEEVGAVPLLDAALRRLVPRLSDVVEHLGRPYLRCLVVSCCAVAAVYTGPGPPAADTAPATDHPWQSAPDGSAASGVGLDLRDAEGAASGLELAAPARPAGATAAAGGASARPPPLPWRPELVREAATQLRSFGDHNAAMIAEDLAAYLVQGDGGTCEALQAGLREIWPLAAALPPPVEARRLLPGRCANPACVNLEGDSEADLTLKSCAGCGAVGYCCRPCQLEHWRAGHKEACGRARSGGV</sequence>
<keyword evidence="13" id="KW-0472">Membrane</keyword>
<accession>A0A150GK07</accession>
<keyword evidence="12" id="KW-1133">Transmembrane helix</keyword>
<gene>
    <name evidence="20" type="ORF">GPECTOR_18g178</name>
</gene>
<evidence type="ECO:0000256" key="7">
    <source>
        <dbReference type="ARBA" id="ARBA00022723"/>
    </source>
</evidence>
<feature type="domain" description="MYND-type" evidence="19">
    <location>
        <begin position="712"/>
        <end position="754"/>
    </location>
</feature>
<evidence type="ECO:0000256" key="14">
    <source>
        <dbReference type="ARBA" id="ARBA00024015"/>
    </source>
</evidence>
<comment type="similarity">
    <text evidence="2">Belongs to the polyprenol kinase family.</text>
</comment>
<reference evidence="21" key="1">
    <citation type="journal article" date="2016" name="Nat. Commun.">
        <title>The Gonium pectorale genome demonstrates co-option of cell cycle regulation during the evolution of multicellularity.</title>
        <authorList>
            <person name="Hanschen E.R."/>
            <person name="Marriage T.N."/>
            <person name="Ferris P.J."/>
            <person name="Hamaji T."/>
            <person name="Toyoda A."/>
            <person name="Fujiyama A."/>
            <person name="Neme R."/>
            <person name="Noguchi H."/>
            <person name="Minakuchi Y."/>
            <person name="Suzuki M."/>
            <person name="Kawai-Toyooka H."/>
            <person name="Smith D.R."/>
            <person name="Sparks H."/>
            <person name="Anderson J."/>
            <person name="Bakaric R."/>
            <person name="Luria V."/>
            <person name="Karger A."/>
            <person name="Kirschner M.W."/>
            <person name="Durand P.M."/>
            <person name="Michod R.E."/>
            <person name="Nozaki H."/>
            <person name="Olson B.J."/>
        </authorList>
    </citation>
    <scope>NUCLEOTIDE SEQUENCE [LARGE SCALE GENOMIC DNA]</scope>
    <source>
        <strain evidence="21">NIES-2863</strain>
    </source>
</reference>
<dbReference type="EMBL" id="LSYV01000019">
    <property type="protein sequence ID" value="KXZ50025.1"/>
    <property type="molecule type" value="Genomic_DNA"/>
</dbReference>
<dbReference type="Pfam" id="PF01753">
    <property type="entry name" value="zf-MYND"/>
    <property type="match status" value="1"/>
</dbReference>
<keyword evidence="5" id="KW-0808">Transferase</keyword>
<dbReference type="SUPFAM" id="SSF144232">
    <property type="entry name" value="HIT/MYND zinc finger-like"/>
    <property type="match status" value="1"/>
</dbReference>
<evidence type="ECO:0000256" key="2">
    <source>
        <dbReference type="ARBA" id="ARBA00010794"/>
    </source>
</evidence>
<dbReference type="PROSITE" id="PS50865">
    <property type="entry name" value="ZF_MYND_2"/>
    <property type="match status" value="1"/>
</dbReference>
<evidence type="ECO:0000256" key="12">
    <source>
        <dbReference type="ARBA" id="ARBA00022989"/>
    </source>
</evidence>
<dbReference type="AlphaFoldDB" id="A0A150GK07"/>
<dbReference type="GO" id="GO:0010276">
    <property type="term" value="F:phytol kinase activity"/>
    <property type="evidence" value="ECO:0007669"/>
    <property type="project" value="UniProtKB-EC"/>
</dbReference>
<dbReference type="GO" id="GO:0008270">
    <property type="term" value="F:zinc ion binding"/>
    <property type="evidence" value="ECO:0007669"/>
    <property type="project" value="UniProtKB-KW"/>
</dbReference>
<dbReference type="GO" id="GO:0009507">
    <property type="term" value="C:chloroplast"/>
    <property type="evidence" value="ECO:0007669"/>
    <property type="project" value="UniProtKB-SubCell"/>
</dbReference>
<dbReference type="GO" id="GO:0016020">
    <property type="term" value="C:membrane"/>
    <property type="evidence" value="ECO:0007669"/>
    <property type="project" value="UniProtKB-SubCell"/>
</dbReference>
<organism evidence="20 21">
    <name type="scientific">Gonium pectorale</name>
    <name type="common">Green alga</name>
    <dbReference type="NCBI Taxonomy" id="33097"/>
    <lineage>
        <taxon>Eukaryota</taxon>
        <taxon>Viridiplantae</taxon>
        <taxon>Chlorophyta</taxon>
        <taxon>core chlorophytes</taxon>
        <taxon>Chlorophyceae</taxon>
        <taxon>CS clade</taxon>
        <taxon>Chlamydomonadales</taxon>
        <taxon>Volvocaceae</taxon>
        <taxon>Gonium</taxon>
    </lineage>
</organism>
<evidence type="ECO:0000256" key="13">
    <source>
        <dbReference type="ARBA" id="ARBA00023136"/>
    </source>
</evidence>
<evidence type="ECO:0000256" key="10">
    <source>
        <dbReference type="ARBA" id="ARBA00022833"/>
    </source>
</evidence>
<keyword evidence="11" id="KW-0809">Transit peptide</keyword>
<keyword evidence="7" id="KW-0479">Metal-binding</keyword>
<comment type="subcellular location">
    <subcellularLocation>
        <location evidence="1">Plastid</location>
        <location evidence="1">Chloroplast membrane</location>
        <topology evidence="1">Multi-pass membrane protein</topology>
    </subcellularLocation>
</comment>
<dbReference type="EC" id="2.7.1.182" evidence="15"/>
<dbReference type="InterPro" id="IPR039606">
    <property type="entry name" value="Phytol/farnesol_kinase"/>
</dbReference>
<evidence type="ECO:0000256" key="3">
    <source>
        <dbReference type="ARBA" id="ARBA00022528"/>
    </source>
</evidence>
<keyword evidence="8 17" id="KW-0863">Zinc-finger</keyword>
<evidence type="ECO:0000256" key="1">
    <source>
        <dbReference type="ARBA" id="ARBA00004508"/>
    </source>
</evidence>
<evidence type="ECO:0000256" key="8">
    <source>
        <dbReference type="ARBA" id="ARBA00022771"/>
    </source>
</evidence>
<dbReference type="PANTHER" id="PTHR32523:SF8">
    <property type="entry name" value="DOLICHOL KINASE"/>
    <property type="match status" value="1"/>
</dbReference>
<keyword evidence="3" id="KW-0150">Chloroplast</keyword>
<evidence type="ECO:0000256" key="15">
    <source>
        <dbReference type="ARBA" id="ARBA00039024"/>
    </source>
</evidence>
<keyword evidence="10" id="KW-0862">Zinc</keyword>
<comment type="caution">
    <text evidence="20">The sequence shown here is derived from an EMBL/GenBank/DDBJ whole genome shotgun (WGS) entry which is preliminary data.</text>
</comment>
<comment type="pathway">
    <text evidence="14">Cofactor biosynthesis; tocopherol biosynthesis.</text>
</comment>
<protein>
    <recommendedName>
        <fullName evidence="15">phytol kinase</fullName>
        <ecNumber evidence="15">2.7.1.182</ecNumber>
    </recommendedName>
</protein>
<evidence type="ECO:0000256" key="5">
    <source>
        <dbReference type="ARBA" id="ARBA00022679"/>
    </source>
</evidence>
<feature type="region of interest" description="Disordered" evidence="18">
    <location>
        <begin position="573"/>
        <end position="597"/>
    </location>
</feature>
<evidence type="ECO:0000259" key="19">
    <source>
        <dbReference type="PROSITE" id="PS50865"/>
    </source>
</evidence>
<evidence type="ECO:0000256" key="16">
    <source>
        <dbReference type="ARBA" id="ARBA00048889"/>
    </source>
</evidence>